<dbReference type="InterPro" id="IPR051929">
    <property type="entry name" value="VirAsm_ModProt"/>
</dbReference>
<proteinExistence type="predicted"/>
<evidence type="ECO:0000313" key="7">
    <source>
        <dbReference type="EMBL" id="MBC8334403.1"/>
    </source>
</evidence>
<dbReference type="EMBL" id="JACNJN010000064">
    <property type="protein sequence ID" value="MBC8334403.1"/>
    <property type="molecule type" value="Genomic_DNA"/>
</dbReference>
<evidence type="ECO:0000256" key="3">
    <source>
        <dbReference type="ARBA" id="ARBA00022801"/>
    </source>
</evidence>
<keyword evidence="5" id="KW-0482">Metalloprotease</keyword>
<evidence type="ECO:0000256" key="5">
    <source>
        <dbReference type="ARBA" id="ARBA00023049"/>
    </source>
</evidence>
<keyword evidence="3" id="KW-0378">Hydrolase</keyword>
<evidence type="ECO:0000256" key="1">
    <source>
        <dbReference type="ARBA" id="ARBA00022670"/>
    </source>
</evidence>
<reference evidence="7 8" key="1">
    <citation type="submission" date="2020-08" db="EMBL/GenBank/DDBJ databases">
        <title>Bridging the membrane lipid divide: bacteria of the FCB group superphylum have the potential to synthesize archaeal ether lipids.</title>
        <authorList>
            <person name="Villanueva L."/>
            <person name="Von Meijenfeldt F.A.B."/>
            <person name="Westbye A.B."/>
            <person name="Yadav S."/>
            <person name="Hopmans E.C."/>
            <person name="Dutilh B.E."/>
            <person name="Sinninghe Damste J.S."/>
        </authorList>
    </citation>
    <scope>NUCLEOTIDE SEQUENCE [LARGE SCALE GENOMIC DNA]</scope>
    <source>
        <strain evidence="7">NIOZ-UU36</strain>
    </source>
</reference>
<keyword evidence="4" id="KW-0862">Zinc</keyword>
<dbReference type="InterPro" id="IPR000555">
    <property type="entry name" value="JAMM/MPN+_dom"/>
</dbReference>
<dbReference type="SUPFAM" id="SSF102712">
    <property type="entry name" value="JAB1/MPN domain"/>
    <property type="match status" value="1"/>
</dbReference>
<dbReference type="InterPro" id="IPR037518">
    <property type="entry name" value="MPN"/>
</dbReference>
<name>A0A8J6NFE4_9CHLR</name>
<evidence type="ECO:0000256" key="2">
    <source>
        <dbReference type="ARBA" id="ARBA00022723"/>
    </source>
</evidence>
<comment type="caution">
    <text evidence="7">The sequence shown here is derived from an EMBL/GenBank/DDBJ whole genome shotgun (WGS) entry which is preliminary data.</text>
</comment>
<dbReference type="GO" id="GO:0008270">
    <property type="term" value="F:zinc ion binding"/>
    <property type="evidence" value="ECO:0007669"/>
    <property type="project" value="TreeGrafter"/>
</dbReference>
<evidence type="ECO:0000256" key="4">
    <source>
        <dbReference type="ARBA" id="ARBA00022833"/>
    </source>
</evidence>
<dbReference type="GO" id="GO:0008235">
    <property type="term" value="F:metalloexopeptidase activity"/>
    <property type="evidence" value="ECO:0007669"/>
    <property type="project" value="TreeGrafter"/>
</dbReference>
<dbReference type="Pfam" id="PF14464">
    <property type="entry name" value="Prok-JAB"/>
    <property type="match status" value="1"/>
</dbReference>
<dbReference type="Gene3D" id="3.40.140.10">
    <property type="entry name" value="Cytidine Deaminase, domain 2"/>
    <property type="match status" value="1"/>
</dbReference>
<dbReference type="CDD" id="cd08070">
    <property type="entry name" value="MPN_like"/>
    <property type="match status" value="1"/>
</dbReference>
<feature type="domain" description="MPN" evidence="6">
    <location>
        <begin position="2"/>
        <end position="140"/>
    </location>
</feature>
<dbReference type="SMART" id="SM00232">
    <property type="entry name" value="JAB_MPN"/>
    <property type="match status" value="1"/>
</dbReference>
<evidence type="ECO:0000313" key="8">
    <source>
        <dbReference type="Proteomes" id="UP000614469"/>
    </source>
</evidence>
<evidence type="ECO:0000259" key="6">
    <source>
        <dbReference type="PROSITE" id="PS50249"/>
    </source>
</evidence>
<dbReference type="AlphaFoldDB" id="A0A8J6NFE4"/>
<accession>A0A8J6NFE4</accession>
<dbReference type="PANTHER" id="PTHR34858:SF1">
    <property type="entry name" value="CYSO-CYSTEINE PEPTIDASE"/>
    <property type="match status" value="1"/>
</dbReference>
<keyword evidence="1" id="KW-0645">Protease</keyword>
<dbReference type="GO" id="GO:0006508">
    <property type="term" value="P:proteolysis"/>
    <property type="evidence" value="ECO:0007669"/>
    <property type="project" value="UniProtKB-KW"/>
</dbReference>
<dbReference type="PROSITE" id="PS50249">
    <property type="entry name" value="MPN"/>
    <property type="match status" value="1"/>
</dbReference>
<dbReference type="FunFam" id="3.40.140.10:FF:000085">
    <property type="entry name" value="Mov34/MPN/PAD-1 family protein"/>
    <property type="match status" value="1"/>
</dbReference>
<organism evidence="7 8">
    <name type="scientific">Candidatus Desulfolinea nitratireducens</name>
    <dbReference type="NCBI Taxonomy" id="2841698"/>
    <lineage>
        <taxon>Bacteria</taxon>
        <taxon>Bacillati</taxon>
        <taxon>Chloroflexota</taxon>
        <taxon>Anaerolineae</taxon>
        <taxon>Anaerolineales</taxon>
        <taxon>Anaerolineales incertae sedis</taxon>
        <taxon>Candidatus Desulfolinea</taxon>
    </lineage>
</organism>
<sequence length="140" mass="16023">MLEINEKLLNDIHLHGESTYPEEGAGFLLGTETDPRQVVAILPVKNMREDGTRHNRYLIEPLDYLKADNEANEMGLSLIGIFHSHPDHPNRPSEFDREGAQPSFSYLITSVNKGQAVESRSWQLLEDRSKFEEEPINIHE</sequence>
<gene>
    <name evidence="7" type="ORF">H8E29_03985</name>
</gene>
<dbReference type="PANTHER" id="PTHR34858">
    <property type="entry name" value="CYSO-CYSTEINE PEPTIDASE"/>
    <property type="match status" value="1"/>
</dbReference>
<dbReference type="Proteomes" id="UP000614469">
    <property type="component" value="Unassembled WGS sequence"/>
</dbReference>
<keyword evidence="2" id="KW-0479">Metal-binding</keyword>
<dbReference type="InterPro" id="IPR028090">
    <property type="entry name" value="JAB_dom_prok"/>
</dbReference>
<protein>
    <submittedName>
        <fullName evidence="7">M67 family metallopeptidase</fullName>
    </submittedName>
</protein>